<evidence type="ECO:0000259" key="1">
    <source>
        <dbReference type="Pfam" id="PF18135"/>
    </source>
</evidence>
<sequence length="419" mass="44801">MSDDAPLLHDLMPWSVRPMRLGRGWPMAPEPACLKARWARLTAAPDDAARAALMHPTRARGPYTPVAQLPGHRTPTTALAREDGPCPEPVRVRHGPFDQQWLIPDHRLIDTARPELWRVADGQQVFVIERAHQPELPEPALAFSALLPDGRSPGGRPSLIRPLFRQPGGLEPNLAPGLTRWLSGRLGVEVTPLDVLAWIAAAARPGRRGCVVPLPDGPEVWREGLALGARSVWLHSRGARFADPEAGRDAARLRLPGGSRPYVRAPLPAAPPGEGPRFDPQEQVLHIGEGQVSPVSEAAWQLTAGGAPVLGQWYEKRTAAAAPGTLEALCPPSWTRAVTSELLELISVLTLLAELRIETAAFGERLAASSGPAGSAASAVPGAADLRAAGVLPVPAARRRPASVLEYHEEGPDGQFALL</sequence>
<organism evidence="2 3">
    <name type="scientific">Actinacidiphila polyblastidii</name>
    <dbReference type="NCBI Taxonomy" id="3110430"/>
    <lineage>
        <taxon>Bacteria</taxon>
        <taxon>Bacillati</taxon>
        <taxon>Actinomycetota</taxon>
        <taxon>Actinomycetes</taxon>
        <taxon>Kitasatosporales</taxon>
        <taxon>Streptomycetaceae</taxon>
        <taxon>Actinacidiphila</taxon>
    </lineage>
</organism>
<feature type="domain" description="Type ISP restriction-modification enzyme LLaBIII C-terminal specificity" evidence="1">
    <location>
        <begin position="10"/>
        <end position="323"/>
    </location>
</feature>
<dbReference type="EMBL" id="JAZEWV010000032">
    <property type="protein sequence ID" value="MEE4545633.1"/>
    <property type="molecule type" value="Genomic_DNA"/>
</dbReference>
<evidence type="ECO:0000313" key="2">
    <source>
        <dbReference type="EMBL" id="MEE4545633.1"/>
    </source>
</evidence>
<name>A0ABU7PIJ2_9ACTN</name>
<accession>A0ABU7PIJ2</accession>
<reference evidence="2 3" key="1">
    <citation type="submission" date="2023-12" db="EMBL/GenBank/DDBJ databases">
        <title>Streptomyces sp. V4-01.</title>
        <authorList>
            <person name="Somphong A."/>
            <person name="Phongsopitanun W."/>
        </authorList>
    </citation>
    <scope>NUCLEOTIDE SEQUENCE [LARGE SCALE GENOMIC DNA]</scope>
    <source>
        <strain evidence="2 3">V4-01</strain>
    </source>
</reference>
<evidence type="ECO:0000313" key="3">
    <source>
        <dbReference type="Proteomes" id="UP001344658"/>
    </source>
</evidence>
<keyword evidence="3" id="KW-1185">Reference proteome</keyword>
<dbReference type="Proteomes" id="UP001344658">
    <property type="component" value="Unassembled WGS sequence"/>
</dbReference>
<comment type="caution">
    <text evidence="2">The sequence shown here is derived from an EMBL/GenBank/DDBJ whole genome shotgun (WGS) entry which is preliminary data.</text>
</comment>
<dbReference type="InterPro" id="IPR041635">
    <property type="entry name" value="Type_ISP_LLaBIII_C"/>
</dbReference>
<protein>
    <submittedName>
        <fullName evidence="2">Type ISP restriction/modification enzyme</fullName>
    </submittedName>
</protein>
<gene>
    <name evidence="2" type="ORF">V2S66_27155</name>
</gene>
<proteinExistence type="predicted"/>
<dbReference type="RefSeq" id="WP_330799337.1">
    <property type="nucleotide sequence ID" value="NZ_JAZEWV010000032.1"/>
</dbReference>
<dbReference type="Pfam" id="PF18135">
    <property type="entry name" value="Type_ISP_C"/>
    <property type="match status" value="1"/>
</dbReference>